<keyword evidence="5" id="KW-0560">Oxidoreductase</keyword>
<dbReference type="PANTHER" id="PTHR42973:SF39">
    <property type="entry name" value="FAD-BINDING PCMH-TYPE DOMAIN-CONTAINING PROTEIN"/>
    <property type="match status" value="1"/>
</dbReference>
<dbReference type="InterPro" id="IPR006094">
    <property type="entry name" value="Oxid_FAD_bind_N"/>
</dbReference>
<dbReference type="GO" id="GO:0016491">
    <property type="term" value="F:oxidoreductase activity"/>
    <property type="evidence" value="ECO:0007669"/>
    <property type="project" value="UniProtKB-KW"/>
</dbReference>
<evidence type="ECO:0000256" key="3">
    <source>
        <dbReference type="ARBA" id="ARBA00022630"/>
    </source>
</evidence>
<dbReference type="InterPro" id="IPR006093">
    <property type="entry name" value="Oxy_OxRdtase_FAD_BS"/>
</dbReference>
<keyword evidence="4" id="KW-0274">FAD</keyword>
<evidence type="ECO:0000313" key="7">
    <source>
        <dbReference type="EMBL" id="CAG8439371.1"/>
    </source>
</evidence>
<dbReference type="Gene3D" id="3.30.465.10">
    <property type="match status" value="1"/>
</dbReference>
<dbReference type="Proteomes" id="UP000789342">
    <property type="component" value="Unassembled WGS sequence"/>
</dbReference>
<dbReference type="Pfam" id="PF08031">
    <property type="entry name" value="BBE"/>
    <property type="match status" value="1"/>
</dbReference>
<dbReference type="Gene3D" id="3.40.462.20">
    <property type="match status" value="1"/>
</dbReference>
<comment type="caution">
    <text evidence="7">The sequence shown here is derived from an EMBL/GenBank/DDBJ whole genome shotgun (WGS) entry which is preliminary data.</text>
</comment>
<gene>
    <name evidence="7" type="ORF">AMORRO_LOCUS161</name>
</gene>
<dbReference type="PROSITE" id="PS00862">
    <property type="entry name" value="OX2_COVAL_FAD"/>
    <property type="match status" value="1"/>
</dbReference>
<proteinExistence type="inferred from homology"/>
<evidence type="ECO:0000313" key="8">
    <source>
        <dbReference type="Proteomes" id="UP000789342"/>
    </source>
</evidence>
<comment type="similarity">
    <text evidence="2">Belongs to the oxygen-dependent FAD-linked oxidoreductase family.</text>
</comment>
<dbReference type="InterPro" id="IPR016166">
    <property type="entry name" value="FAD-bd_PCMH"/>
</dbReference>
<sequence length="500" mass="55310">MSRLSFSPQCVLCPSYELTKPLDANKSFLLKECLTYVKGEVVYPESTNYLSSIANCNCRLILHPIAIVYVLDVEDVQESINCANQLDIPVVPKSGGHSYEGYSLGGRDGVLVIDVSKLNQVTVDLESQTAVVGSGNRLGPVYAKLNESGFVIPAGSCPQVGVGGQATGGGYGFLGRKYGMLSDNVIAAEIVIANGSFLSVNSTQHPDLFFALRGAGNAGYGVVTSFTMKVYPAPETVTVFNFTYATSDAQKVFDTFSTVGPTLNKNFSLYLSLFSDLIYEGNECDKNDETDKLTIHGSNFGPLDETKSLLEEFINLNPIKEPVFIEAGWWDTVIDFVGDGNETAVLHPYFYPEPFKQKSFFVDSPGLTTEGLTFLQNYINSSKCKTVVLTELYAGGRVNEISTDESAFFHRDSLYVIQLETKLKGVSQDLWEECVNAVNKFGTEFQGNYTSYHSYQLYIDKDLSDWGTRYYGYHFTKLIEIKATYDPLNRFNWAQSIPIE</sequence>
<evidence type="ECO:0000256" key="4">
    <source>
        <dbReference type="ARBA" id="ARBA00022827"/>
    </source>
</evidence>
<dbReference type="OrthoDB" id="415825at2759"/>
<dbReference type="Gene3D" id="3.30.43.10">
    <property type="entry name" value="Uridine Diphospho-n-acetylenolpyruvylglucosamine Reductase, domain 2"/>
    <property type="match status" value="1"/>
</dbReference>
<name>A0A9N8V6X7_9GLOM</name>
<dbReference type="AlphaFoldDB" id="A0A9N8V6X7"/>
<evidence type="ECO:0000256" key="5">
    <source>
        <dbReference type="ARBA" id="ARBA00023002"/>
    </source>
</evidence>
<dbReference type="InterPro" id="IPR050416">
    <property type="entry name" value="FAD-linked_Oxidoreductase"/>
</dbReference>
<dbReference type="PROSITE" id="PS51387">
    <property type="entry name" value="FAD_PCMH"/>
    <property type="match status" value="1"/>
</dbReference>
<keyword evidence="8" id="KW-1185">Reference proteome</keyword>
<dbReference type="GO" id="GO:0071949">
    <property type="term" value="F:FAD binding"/>
    <property type="evidence" value="ECO:0007669"/>
    <property type="project" value="InterPro"/>
</dbReference>
<dbReference type="InterPro" id="IPR036318">
    <property type="entry name" value="FAD-bd_PCMH-like_sf"/>
</dbReference>
<comment type="cofactor">
    <cofactor evidence="1">
        <name>FAD</name>
        <dbReference type="ChEBI" id="CHEBI:57692"/>
    </cofactor>
</comment>
<dbReference type="InterPro" id="IPR016167">
    <property type="entry name" value="FAD-bd_PCMH_sub1"/>
</dbReference>
<dbReference type="Pfam" id="PF01565">
    <property type="entry name" value="FAD_binding_4"/>
    <property type="match status" value="1"/>
</dbReference>
<dbReference type="PANTHER" id="PTHR42973">
    <property type="entry name" value="BINDING OXIDOREDUCTASE, PUTATIVE (AFU_ORTHOLOGUE AFUA_1G17690)-RELATED"/>
    <property type="match status" value="1"/>
</dbReference>
<organism evidence="7 8">
    <name type="scientific">Acaulospora morrowiae</name>
    <dbReference type="NCBI Taxonomy" id="94023"/>
    <lineage>
        <taxon>Eukaryota</taxon>
        <taxon>Fungi</taxon>
        <taxon>Fungi incertae sedis</taxon>
        <taxon>Mucoromycota</taxon>
        <taxon>Glomeromycotina</taxon>
        <taxon>Glomeromycetes</taxon>
        <taxon>Diversisporales</taxon>
        <taxon>Acaulosporaceae</taxon>
        <taxon>Acaulospora</taxon>
    </lineage>
</organism>
<accession>A0A9N8V6X7</accession>
<protein>
    <submittedName>
        <fullName evidence="7">18485_t:CDS:1</fullName>
    </submittedName>
</protein>
<evidence type="ECO:0000259" key="6">
    <source>
        <dbReference type="PROSITE" id="PS51387"/>
    </source>
</evidence>
<dbReference type="InterPro" id="IPR012951">
    <property type="entry name" value="BBE"/>
</dbReference>
<evidence type="ECO:0000256" key="2">
    <source>
        <dbReference type="ARBA" id="ARBA00005466"/>
    </source>
</evidence>
<dbReference type="SUPFAM" id="SSF56176">
    <property type="entry name" value="FAD-binding/transporter-associated domain-like"/>
    <property type="match status" value="1"/>
</dbReference>
<feature type="domain" description="FAD-binding PCMH-type" evidence="6">
    <location>
        <begin position="60"/>
        <end position="233"/>
    </location>
</feature>
<evidence type="ECO:0000256" key="1">
    <source>
        <dbReference type="ARBA" id="ARBA00001974"/>
    </source>
</evidence>
<dbReference type="EMBL" id="CAJVPV010000035">
    <property type="protein sequence ID" value="CAG8439371.1"/>
    <property type="molecule type" value="Genomic_DNA"/>
</dbReference>
<dbReference type="InterPro" id="IPR016169">
    <property type="entry name" value="FAD-bd_PCMH_sub2"/>
</dbReference>
<reference evidence="7" key="1">
    <citation type="submission" date="2021-06" db="EMBL/GenBank/DDBJ databases">
        <authorList>
            <person name="Kallberg Y."/>
            <person name="Tangrot J."/>
            <person name="Rosling A."/>
        </authorList>
    </citation>
    <scope>NUCLEOTIDE SEQUENCE</scope>
    <source>
        <strain evidence="7">CL551</strain>
    </source>
</reference>
<keyword evidence="3" id="KW-0285">Flavoprotein</keyword>